<dbReference type="EMBL" id="GBXM01012055">
    <property type="protein sequence ID" value="JAH96522.1"/>
    <property type="molecule type" value="Transcribed_RNA"/>
</dbReference>
<evidence type="ECO:0000313" key="1">
    <source>
        <dbReference type="EMBL" id="JAH96522.1"/>
    </source>
</evidence>
<protein>
    <submittedName>
        <fullName evidence="1">Uncharacterized protein</fullName>
    </submittedName>
</protein>
<accession>A0A0E9X1B3</accession>
<reference evidence="1" key="2">
    <citation type="journal article" date="2015" name="Fish Shellfish Immunol.">
        <title>Early steps in the European eel (Anguilla anguilla)-Vibrio vulnificus interaction in the gills: Role of the RtxA13 toxin.</title>
        <authorList>
            <person name="Callol A."/>
            <person name="Pajuelo D."/>
            <person name="Ebbesson L."/>
            <person name="Teles M."/>
            <person name="MacKenzie S."/>
            <person name="Amaro C."/>
        </authorList>
    </citation>
    <scope>NUCLEOTIDE SEQUENCE</scope>
</reference>
<reference evidence="1" key="1">
    <citation type="submission" date="2014-11" db="EMBL/GenBank/DDBJ databases">
        <authorList>
            <person name="Amaro Gonzalez C."/>
        </authorList>
    </citation>
    <scope>NUCLEOTIDE SEQUENCE</scope>
</reference>
<dbReference type="AlphaFoldDB" id="A0A0E9X1B3"/>
<name>A0A0E9X1B3_ANGAN</name>
<organism evidence="1">
    <name type="scientific">Anguilla anguilla</name>
    <name type="common">European freshwater eel</name>
    <name type="synonym">Muraena anguilla</name>
    <dbReference type="NCBI Taxonomy" id="7936"/>
    <lineage>
        <taxon>Eukaryota</taxon>
        <taxon>Metazoa</taxon>
        <taxon>Chordata</taxon>
        <taxon>Craniata</taxon>
        <taxon>Vertebrata</taxon>
        <taxon>Euteleostomi</taxon>
        <taxon>Actinopterygii</taxon>
        <taxon>Neopterygii</taxon>
        <taxon>Teleostei</taxon>
        <taxon>Anguilliformes</taxon>
        <taxon>Anguillidae</taxon>
        <taxon>Anguilla</taxon>
    </lineage>
</organism>
<proteinExistence type="predicted"/>
<sequence length="94" mass="10839">MSKKTNKNIDLLLLCGTEYNQGNREQNSFGTCLKIYLKDKYINTKSQCLSCAQKCQYKAKINTVKETKTRAAWSHSYIRTGNLTSQINIYLSLY</sequence>